<evidence type="ECO:0000313" key="2">
    <source>
        <dbReference type="EMBL" id="NCJ05595.1"/>
    </source>
</evidence>
<dbReference type="AlphaFoldDB" id="A0A8K2AGW7"/>
<name>A0A8K2AGW7_9CYAN</name>
<feature type="transmembrane region" description="Helical" evidence="1">
    <location>
        <begin position="245"/>
        <end position="267"/>
    </location>
</feature>
<protein>
    <submittedName>
        <fullName evidence="2">VWA domain-containing protein</fullName>
    </submittedName>
</protein>
<dbReference type="EMBL" id="WVIC01000005">
    <property type="protein sequence ID" value="NCJ05595.1"/>
    <property type="molecule type" value="Genomic_DNA"/>
</dbReference>
<dbReference type="Proteomes" id="UP000607397">
    <property type="component" value="Unassembled WGS sequence"/>
</dbReference>
<comment type="caution">
    <text evidence="2">The sequence shown here is derived from an EMBL/GenBank/DDBJ whole genome shotgun (WGS) entry which is preliminary data.</text>
</comment>
<organism evidence="2 3">
    <name type="scientific">Petrachloros mirabilis ULC683</name>
    <dbReference type="NCBI Taxonomy" id="2781853"/>
    <lineage>
        <taxon>Bacteria</taxon>
        <taxon>Bacillati</taxon>
        <taxon>Cyanobacteriota</taxon>
        <taxon>Cyanophyceae</taxon>
        <taxon>Synechococcales</taxon>
        <taxon>Petrachlorosaceae</taxon>
        <taxon>Petrachloros</taxon>
        <taxon>Petrachloros mirabilis</taxon>
    </lineage>
</organism>
<sequence length="373" mass="41475">MEVNCQTIAPSSQALSSLQQMGLRLVSAFQGRDIVFAIDLTQSVGLSDEGRLRLRQIIQDSLQKGDSVYIVPFASTINPLSPTIDPISAETALLYKGSDQDIDQILQAVPLQSDSALQNTDIQKAESVVYKKLAELNQCRLAENQGIRFQAVVWLTDAPLLTEPGISSDVWVETPADSSFRQQDSQPSLERQSWIDALPIDIRSQAIDNYKLSVVDIQPTVQEFCTPAPGGRETCLVNAYLVQQLWLPGLVSSVCLVGILGLGIWGIRYWRSLNQTWKLQIKGGDDDEALIKHLKNGQKISIGGDIECPGPDVRGYLRREGNQLFLDVVSSSEYPIYYKNTRVTQRTALKGHYVHLNCPNNSRDFELTIRINT</sequence>
<evidence type="ECO:0000313" key="3">
    <source>
        <dbReference type="Proteomes" id="UP000607397"/>
    </source>
</evidence>
<gene>
    <name evidence="2" type="ORF">GS597_03545</name>
</gene>
<reference evidence="2" key="1">
    <citation type="submission" date="2019-12" db="EMBL/GenBank/DDBJ databases">
        <title>High-Quality draft genome sequences of three cyanobacteria isolated from the limestone walls of the Old Cathedral of Coimbra.</title>
        <authorList>
            <person name="Tiago I."/>
            <person name="Soares F."/>
            <person name="Portugal A."/>
        </authorList>
    </citation>
    <scope>NUCLEOTIDE SEQUENCE [LARGE SCALE GENOMIC DNA]</scope>
    <source>
        <strain evidence="2">C</strain>
    </source>
</reference>
<proteinExistence type="predicted"/>
<keyword evidence="1" id="KW-1133">Transmembrane helix</keyword>
<accession>A0A8K2AGW7</accession>
<keyword evidence="3" id="KW-1185">Reference proteome</keyword>
<keyword evidence="1" id="KW-0812">Transmembrane</keyword>
<keyword evidence="1" id="KW-0472">Membrane</keyword>
<evidence type="ECO:0000256" key="1">
    <source>
        <dbReference type="SAM" id="Phobius"/>
    </source>
</evidence>